<name>H2ZB63_CIOSA</name>
<dbReference type="InterPro" id="IPR018998">
    <property type="entry name" value="EndoU_C"/>
</dbReference>
<evidence type="ECO:0000313" key="14">
    <source>
        <dbReference type="Proteomes" id="UP000007875"/>
    </source>
</evidence>
<dbReference type="InterPro" id="IPR037227">
    <property type="entry name" value="EndoU-like"/>
</dbReference>
<keyword evidence="14" id="KW-1185">Reference proteome</keyword>
<protein>
    <recommendedName>
        <fullName evidence="11">Uridylate-specific endoribonuclease</fullName>
        <ecNumber evidence="11">4.6.1.-</ecNumber>
    </recommendedName>
</protein>
<evidence type="ECO:0000256" key="3">
    <source>
        <dbReference type="ARBA" id="ARBA00011245"/>
    </source>
</evidence>
<evidence type="ECO:0000256" key="6">
    <source>
        <dbReference type="ARBA" id="ARBA00022759"/>
    </source>
</evidence>
<dbReference type="InterPro" id="IPR039787">
    <property type="entry name" value="ENDOU"/>
</dbReference>
<comment type="subunit">
    <text evidence="3 11">Monomer.</text>
</comment>
<dbReference type="PANTHER" id="PTHR12439">
    <property type="entry name" value="PLACENTAL PROTEIN 11-RELATED"/>
    <property type="match status" value="1"/>
</dbReference>
<dbReference type="Ensembl" id="ENSCSAVT00000015001.1">
    <property type="protein sequence ID" value="ENSCSAVP00000014828.1"/>
    <property type="gene ID" value="ENSCSAVG00000008677.1"/>
</dbReference>
<evidence type="ECO:0000256" key="4">
    <source>
        <dbReference type="ARBA" id="ARBA00022722"/>
    </source>
</evidence>
<dbReference type="PANTHER" id="PTHR12439:SF42">
    <property type="entry name" value="ENDORIBONUCLEASE-RELATED"/>
    <property type="match status" value="1"/>
</dbReference>
<evidence type="ECO:0000256" key="7">
    <source>
        <dbReference type="ARBA" id="ARBA00022801"/>
    </source>
</evidence>
<dbReference type="GO" id="GO:0003723">
    <property type="term" value="F:RNA binding"/>
    <property type="evidence" value="ECO:0007669"/>
    <property type="project" value="UniProtKB-UniRule"/>
</dbReference>
<comment type="similarity">
    <text evidence="2 11">Belongs to the ENDOU family.</text>
</comment>
<dbReference type="Proteomes" id="UP000007875">
    <property type="component" value="Unassembled WGS sequence"/>
</dbReference>
<reference evidence="13" key="2">
    <citation type="submission" date="2025-08" db="UniProtKB">
        <authorList>
            <consortium name="Ensembl"/>
        </authorList>
    </citation>
    <scope>IDENTIFICATION</scope>
</reference>
<organism evidence="13 14">
    <name type="scientific">Ciona savignyi</name>
    <name type="common">Pacific transparent sea squirt</name>
    <dbReference type="NCBI Taxonomy" id="51511"/>
    <lineage>
        <taxon>Eukaryota</taxon>
        <taxon>Metazoa</taxon>
        <taxon>Chordata</taxon>
        <taxon>Tunicata</taxon>
        <taxon>Ascidiacea</taxon>
        <taxon>Phlebobranchia</taxon>
        <taxon>Cionidae</taxon>
        <taxon>Ciona</taxon>
    </lineage>
</organism>
<comment type="catalytic activity">
    <reaction evidence="11">
        <text>ribonucleotidyl-uridine-RNA = a 5'-end dephospho-uridine-RNA + a 3'-end 2',3'-cyclophospho-ribonucleotide-RNA</text>
        <dbReference type="Rhea" id="RHEA:67792"/>
        <dbReference type="Rhea" id="RHEA-COMP:10464"/>
        <dbReference type="Rhea" id="RHEA-COMP:17354"/>
        <dbReference type="Rhea" id="RHEA-COMP:17356"/>
        <dbReference type="ChEBI" id="CHEBI:83064"/>
        <dbReference type="ChEBI" id="CHEBI:173117"/>
        <dbReference type="ChEBI" id="CHEBI:173224"/>
    </reaction>
</comment>
<dbReference type="HOGENOM" id="CLU_048034_3_0_1"/>
<evidence type="ECO:0000313" key="13">
    <source>
        <dbReference type="Ensembl" id="ENSCSAVP00000014828.1"/>
    </source>
</evidence>
<keyword evidence="4 11" id="KW-0540">Nuclease</keyword>
<dbReference type="Pfam" id="PF09412">
    <property type="entry name" value="XendoU"/>
    <property type="match status" value="1"/>
</dbReference>
<dbReference type="InParanoid" id="H2ZB63"/>
<dbReference type="GO" id="GO:0046872">
    <property type="term" value="F:metal ion binding"/>
    <property type="evidence" value="ECO:0007669"/>
    <property type="project" value="UniProtKB-UniRule"/>
</dbReference>
<accession>H2ZB63</accession>
<evidence type="ECO:0000256" key="11">
    <source>
        <dbReference type="RuleBase" id="RU367085"/>
    </source>
</evidence>
<comment type="cofactor">
    <cofactor evidence="1 11">
        <name>Mn(2+)</name>
        <dbReference type="ChEBI" id="CHEBI:29035"/>
    </cofactor>
</comment>
<evidence type="ECO:0000256" key="2">
    <source>
        <dbReference type="ARBA" id="ARBA00010168"/>
    </source>
</evidence>
<evidence type="ECO:0000256" key="1">
    <source>
        <dbReference type="ARBA" id="ARBA00001936"/>
    </source>
</evidence>
<evidence type="ECO:0000256" key="8">
    <source>
        <dbReference type="ARBA" id="ARBA00022884"/>
    </source>
</evidence>
<reference evidence="14" key="1">
    <citation type="submission" date="2003-08" db="EMBL/GenBank/DDBJ databases">
        <authorList>
            <person name="Birren B."/>
            <person name="Nusbaum C."/>
            <person name="Abebe A."/>
            <person name="Abouelleil A."/>
            <person name="Adekoya E."/>
            <person name="Ait-zahra M."/>
            <person name="Allen N."/>
            <person name="Allen T."/>
            <person name="An P."/>
            <person name="Anderson M."/>
            <person name="Anderson S."/>
            <person name="Arachchi H."/>
            <person name="Armbruster J."/>
            <person name="Bachantsang P."/>
            <person name="Baldwin J."/>
            <person name="Barry A."/>
            <person name="Bayul T."/>
            <person name="Blitshsteyn B."/>
            <person name="Bloom T."/>
            <person name="Blye J."/>
            <person name="Boguslavskiy L."/>
            <person name="Borowsky M."/>
            <person name="Boukhgalter B."/>
            <person name="Brunache A."/>
            <person name="Butler J."/>
            <person name="Calixte N."/>
            <person name="Calvo S."/>
            <person name="Camarata J."/>
            <person name="Campo K."/>
            <person name="Chang J."/>
            <person name="Cheshatsang Y."/>
            <person name="Citroen M."/>
            <person name="Collymore A."/>
            <person name="Considine T."/>
            <person name="Cook A."/>
            <person name="Cooke P."/>
            <person name="Corum B."/>
            <person name="Cuomo C."/>
            <person name="David R."/>
            <person name="Dawoe T."/>
            <person name="Degray S."/>
            <person name="Dodge S."/>
            <person name="Dooley K."/>
            <person name="Dorje P."/>
            <person name="Dorjee K."/>
            <person name="Dorris L."/>
            <person name="Duffey N."/>
            <person name="Dupes A."/>
            <person name="Elkins T."/>
            <person name="Engels R."/>
            <person name="Erickson J."/>
            <person name="Farina A."/>
            <person name="Faro S."/>
            <person name="Ferreira P."/>
            <person name="Fischer H."/>
            <person name="Fitzgerald M."/>
            <person name="Foley K."/>
            <person name="Gage D."/>
            <person name="Galagan J."/>
            <person name="Gearin G."/>
            <person name="Gnerre S."/>
            <person name="Gnirke A."/>
            <person name="Goyette A."/>
            <person name="Graham J."/>
            <person name="Grandbois E."/>
            <person name="Gyaltsen K."/>
            <person name="Hafez N."/>
            <person name="Hagopian D."/>
            <person name="Hagos B."/>
            <person name="Hall J."/>
            <person name="Hatcher B."/>
            <person name="Heller A."/>
            <person name="Higgins H."/>
            <person name="Honan T."/>
            <person name="Horn A."/>
            <person name="Houde N."/>
            <person name="Hughes L."/>
            <person name="Hulme W."/>
            <person name="Husby E."/>
            <person name="Iliev I."/>
            <person name="Jaffe D."/>
            <person name="Jones C."/>
            <person name="Kamal M."/>
            <person name="Kamat A."/>
            <person name="Kamvysselis M."/>
            <person name="Karlsson E."/>
            <person name="Kells C."/>
            <person name="Kieu A."/>
            <person name="Kisner P."/>
            <person name="Kodira C."/>
            <person name="Kulbokas E."/>
            <person name="Labutti K."/>
            <person name="Lama D."/>
            <person name="Landers T."/>
            <person name="Leger J."/>
            <person name="Levine S."/>
            <person name="Lewis D."/>
            <person name="Lewis T."/>
            <person name="Lindblad-toh K."/>
            <person name="Liu X."/>
            <person name="Lokyitsang T."/>
            <person name="Lokyitsang Y."/>
            <person name="Lucien O."/>
            <person name="Lui A."/>
            <person name="Ma L.J."/>
            <person name="Mabbitt R."/>
            <person name="Macdonald J."/>
            <person name="Maclean C."/>
            <person name="Major J."/>
            <person name="Manning J."/>
            <person name="Marabella R."/>
            <person name="Maru K."/>
            <person name="Matthews C."/>
            <person name="Mauceli E."/>
            <person name="Mccarthy M."/>
            <person name="Mcdonough S."/>
            <person name="Mcghee T."/>
            <person name="Meldrim J."/>
            <person name="Meneus L."/>
            <person name="Mesirov J."/>
            <person name="Mihalev A."/>
            <person name="Mihova T."/>
            <person name="Mikkelsen T."/>
            <person name="Mlenga V."/>
            <person name="Moru K."/>
            <person name="Mozes J."/>
            <person name="Mulrain L."/>
            <person name="Munson G."/>
            <person name="Naylor J."/>
            <person name="Newes C."/>
            <person name="Nguyen C."/>
            <person name="Nguyen N."/>
            <person name="Nguyen T."/>
            <person name="Nicol R."/>
            <person name="Nielsen C."/>
            <person name="Nizzari M."/>
            <person name="Norbu C."/>
            <person name="Norbu N."/>
            <person name="O'donnell P."/>
            <person name="Okoawo O."/>
            <person name="O'leary S."/>
            <person name="Omotosho B."/>
            <person name="O'neill K."/>
            <person name="Osman S."/>
            <person name="Parker S."/>
            <person name="Perrin D."/>
            <person name="Phunkhang P."/>
            <person name="Piqani B."/>
            <person name="Purcell S."/>
            <person name="Rachupka T."/>
            <person name="Ramasamy U."/>
            <person name="Rameau R."/>
            <person name="Ray V."/>
            <person name="Raymond C."/>
            <person name="Retta R."/>
            <person name="Richardson S."/>
            <person name="Rise C."/>
            <person name="Rodriguez J."/>
            <person name="Rogers J."/>
            <person name="Rogov P."/>
            <person name="Rutman M."/>
            <person name="Schupbach R."/>
            <person name="Seaman C."/>
            <person name="Settipalli S."/>
            <person name="Sharpe T."/>
            <person name="Sheridan J."/>
            <person name="Sherpa N."/>
            <person name="Shi J."/>
            <person name="Smirnov S."/>
            <person name="Smith C."/>
            <person name="Sougnez C."/>
            <person name="Spencer B."/>
            <person name="Stalker J."/>
            <person name="Stange-thomann N."/>
            <person name="Stavropoulos S."/>
            <person name="Stetson K."/>
            <person name="Stone C."/>
            <person name="Stone S."/>
            <person name="Stubbs M."/>
            <person name="Talamas J."/>
            <person name="Tchuinga P."/>
            <person name="Tenzing P."/>
            <person name="Tesfaye S."/>
            <person name="Theodore J."/>
            <person name="Thoulutsang Y."/>
            <person name="Topham K."/>
            <person name="Towey S."/>
            <person name="Tsamla T."/>
            <person name="Tsomo N."/>
            <person name="Vallee D."/>
            <person name="Vassiliev H."/>
            <person name="Venkataraman V."/>
            <person name="Vinson J."/>
            <person name="Vo A."/>
            <person name="Wade C."/>
            <person name="Wang S."/>
            <person name="Wangchuk T."/>
            <person name="Wangdi T."/>
            <person name="Whittaker C."/>
            <person name="Wilkinson J."/>
            <person name="Wu Y."/>
            <person name="Wyman D."/>
            <person name="Yadav S."/>
            <person name="Yang S."/>
            <person name="Yang X."/>
            <person name="Yeager S."/>
            <person name="Yee E."/>
            <person name="Young G."/>
            <person name="Zainoun J."/>
            <person name="Zembeck L."/>
            <person name="Zimmer A."/>
            <person name="Zody M."/>
            <person name="Lander E."/>
        </authorList>
    </citation>
    <scope>NUCLEOTIDE SEQUENCE [LARGE SCALE GENOMIC DNA]</scope>
</reference>
<keyword evidence="10" id="KW-0456">Lyase</keyword>
<feature type="domain" description="EndoU" evidence="12">
    <location>
        <begin position="1"/>
        <end position="103"/>
    </location>
</feature>
<dbReference type="SUPFAM" id="SSF142877">
    <property type="entry name" value="EndoU-like"/>
    <property type="match status" value="1"/>
</dbReference>
<keyword evidence="9 11" id="KW-0464">Manganese</keyword>
<evidence type="ECO:0000256" key="10">
    <source>
        <dbReference type="ARBA" id="ARBA00023239"/>
    </source>
</evidence>
<sequence>MYLLEKSGQMNYYGFTKATSNMYSVQFAWNGNVKPMSGVCIGSSPELEFALFTLCYVTRPGSTCRVKMQGKGGEVIRRIQTHEWIGANTNGGTNSLASAFFKV</sequence>
<proteinExistence type="inferred from homology"/>
<dbReference type="EC" id="4.6.1.-" evidence="11"/>
<reference evidence="13" key="3">
    <citation type="submission" date="2025-09" db="UniProtKB">
        <authorList>
            <consortium name="Ensembl"/>
        </authorList>
    </citation>
    <scope>IDENTIFICATION</scope>
</reference>
<dbReference type="GO" id="GO:0016787">
    <property type="term" value="F:hydrolase activity"/>
    <property type="evidence" value="ECO:0007669"/>
    <property type="project" value="UniProtKB-KW"/>
</dbReference>
<evidence type="ECO:0000256" key="5">
    <source>
        <dbReference type="ARBA" id="ARBA00022723"/>
    </source>
</evidence>
<evidence type="ECO:0000256" key="9">
    <source>
        <dbReference type="ARBA" id="ARBA00023211"/>
    </source>
</evidence>
<keyword evidence="6 11" id="KW-0255">Endonuclease</keyword>
<dbReference type="eggNOG" id="KOG2849">
    <property type="taxonomic scope" value="Eukaryota"/>
</dbReference>
<keyword evidence="8 11" id="KW-0694">RNA-binding</keyword>
<keyword evidence="5 11" id="KW-0479">Metal-binding</keyword>
<dbReference type="AlphaFoldDB" id="H2ZB63"/>
<dbReference type="GO" id="GO:0004521">
    <property type="term" value="F:RNA endonuclease activity"/>
    <property type="evidence" value="ECO:0007669"/>
    <property type="project" value="UniProtKB-UniRule"/>
</dbReference>
<dbReference type="GO" id="GO:0016829">
    <property type="term" value="F:lyase activity"/>
    <property type="evidence" value="ECO:0007669"/>
    <property type="project" value="UniProtKB-KW"/>
</dbReference>
<evidence type="ECO:0000259" key="12">
    <source>
        <dbReference type="PROSITE" id="PS51959"/>
    </source>
</evidence>
<dbReference type="PROSITE" id="PS51959">
    <property type="entry name" value="ENDOU"/>
    <property type="match status" value="1"/>
</dbReference>
<dbReference type="GeneTree" id="ENSGT00530000063825"/>
<keyword evidence="7 11" id="KW-0378">Hydrolase</keyword>